<reference evidence="2" key="1">
    <citation type="journal article" date="2019" name="Int. J. Syst. Evol. Microbiol.">
        <title>The Global Catalogue of Microorganisms (GCM) 10K type strain sequencing project: providing services to taxonomists for standard genome sequencing and annotation.</title>
        <authorList>
            <consortium name="The Broad Institute Genomics Platform"/>
            <consortium name="The Broad Institute Genome Sequencing Center for Infectious Disease"/>
            <person name="Wu L."/>
            <person name="Ma J."/>
        </authorList>
    </citation>
    <scope>NUCLEOTIDE SEQUENCE [LARGE SCALE GENOMIC DNA]</scope>
    <source>
        <strain evidence="2">JCM 13501</strain>
    </source>
</reference>
<protein>
    <submittedName>
        <fullName evidence="1">Thiol reductase thioredoxin</fullName>
    </submittedName>
</protein>
<dbReference type="EMBL" id="BMNW01000010">
    <property type="protein sequence ID" value="GGM24011.1"/>
    <property type="molecule type" value="Genomic_DNA"/>
</dbReference>
<organism evidence="1 2">
    <name type="scientific">Pseudomonas asuensis</name>
    <dbReference type="NCBI Taxonomy" id="1825787"/>
    <lineage>
        <taxon>Bacteria</taxon>
        <taxon>Pseudomonadati</taxon>
        <taxon>Pseudomonadota</taxon>
        <taxon>Gammaproteobacteria</taxon>
        <taxon>Pseudomonadales</taxon>
        <taxon>Pseudomonadaceae</taxon>
        <taxon>Pseudomonas</taxon>
    </lineage>
</organism>
<evidence type="ECO:0000313" key="1">
    <source>
        <dbReference type="EMBL" id="GGM24011.1"/>
    </source>
</evidence>
<keyword evidence="2" id="KW-1185">Reference proteome</keyword>
<proteinExistence type="predicted"/>
<comment type="caution">
    <text evidence="1">The sequence shown here is derived from an EMBL/GenBank/DDBJ whole genome shotgun (WGS) entry which is preliminary data.</text>
</comment>
<name>A0ABQ2H0P5_9PSED</name>
<accession>A0ABQ2H0P5</accession>
<evidence type="ECO:0000313" key="2">
    <source>
        <dbReference type="Proteomes" id="UP000616499"/>
    </source>
</evidence>
<dbReference type="RefSeq" id="WP_373290466.1">
    <property type="nucleotide sequence ID" value="NZ_BMNW01000010.1"/>
</dbReference>
<sequence>MELSDLDADQALLALSGVTLLIFTSEGCSSCRWARARLPGMNLSCDRIAWVDAERNGGLIQRYEVFRLPALFVVRDGLFFGALKAPMAESELNQGIQACLSHDAEELP</sequence>
<dbReference type="Proteomes" id="UP000616499">
    <property type="component" value="Unassembled WGS sequence"/>
</dbReference>
<dbReference type="CDD" id="cd02947">
    <property type="entry name" value="TRX_family"/>
    <property type="match status" value="1"/>
</dbReference>
<gene>
    <name evidence="1" type="ORF">GCM10009425_38530</name>
</gene>
<dbReference type="InterPro" id="IPR036249">
    <property type="entry name" value="Thioredoxin-like_sf"/>
</dbReference>
<dbReference type="SUPFAM" id="SSF52833">
    <property type="entry name" value="Thioredoxin-like"/>
    <property type="match status" value="1"/>
</dbReference>
<dbReference type="Gene3D" id="3.40.30.10">
    <property type="entry name" value="Glutaredoxin"/>
    <property type="match status" value="1"/>
</dbReference>